<evidence type="ECO:0000256" key="3">
    <source>
        <dbReference type="ARBA" id="ARBA00022989"/>
    </source>
</evidence>
<keyword evidence="4 5" id="KW-0472">Membrane</keyword>
<feature type="transmembrane region" description="Helical" evidence="5">
    <location>
        <begin position="62"/>
        <end position="83"/>
    </location>
</feature>
<dbReference type="EMBL" id="JACSQZ010000028">
    <property type="protein sequence ID" value="MBD7915267.1"/>
    <property type="molecule type" value="Genomic_DNA"/>
</dbReference>
<protein>
    <submittedName>
        <fullName evidence="6">Cobalt ABC transporter permease</fullName>
    </submittedName>
</protein>
<keyword evidence="2 5" id="KW-0812">Transmembrane</keyword>
<comment type="subcellular location">
    <subcellularLocation>
        <location evidence="1">Membrane</location>
        <topology evidence="1">Multi-pass membrane protein</topology>
    </subcellularLocation>
</comment>
<reference evidence="6 7" key="1">
    <citation type="submission" date="2020-08" db="EMBL/GenBank/DDBJ databases">
        <title>A Genomic Blueprint of the Chicken Gut Microbiome.</title>
        <authorList>
            <person name="Gilroy R."/>
            <person name="Ravi A."/>
            <person name="Getino M."/>
            <person name="Pursley I."/>
            <person name="Horton D.L."/>
            <person name="Alikhan N.-F."/>
            <person name="Baker D."/>
            <person name="Gharbi K."/>
            <person name="Hall N."/>
            <person name="Watson M."/>
            <person name="Adriaenssens E.M."/>
            <person name="Foster-Nyarko E."/>
            <person name="Jarju S."/>
            <person name="Secka A."/>
            <person name="Antonio M."/>
            <person name="Oren A."/>
            <person name="Chaudhuri R."/>
            <person name="La Ragione R.M."/>
            <person name="Hildebrand F."/>
            <person name="Pallen M.J."/>
        </authorList>
    </citation>
    <scope>NUCLEOTIDE SEQUENCE [LARGE SCALE GENOMIC DNA]</scope>
    <source>
        <strain evidence="6 7">Sa3CUN1</strain>
    </source>
</reference>
<feature type="transmembrane region" description="Helical" evidence="5">
    <location>
        <begin position="23"/>
        <end position="50"/>
    </location>
</feature>
<evidence type="ECO:0000256" key="4">
    <source>
        <dbReference type="ARBA" id="ARBA00023136"/>
    </source>
</evidence>
<accession>A0ABR8Q4C8</accession>
<organism evidence="6 7">
    <name type="scientific">Clostridium gallinarum</name>
    <dbReference type="NCBI Taxonomy" id="2762246"/>
    <lineage>
        <taxon>Bacteria</taxon>
        <taxon>Bacillati</taxon>
        <taxon>Bacillota</taxon>
        <taxon>Clostridia</taxon>
        <taxon>Eubacteriales</taxon>
        <taxon>Clostridiaceae</taxon>
        <taxon>Clostridium</taxon>
    </lineage>
</organism>
<dbReference type="PANTHER" id="PTHR43723">
    <property type="entry name" value="COBALT TRANSPORT PROTEIN CBIQ"/>
    <property type="match status" value="1"/>
</dbReference>
<dbReference type="PANTHER" id="PTHR43723:SF1">
    <property type="entry name" value="COBALT TRANSPORT PROTEIN CBIQ"/>
    <property type="match status" value="1"/>
</dbReference>
<feature type="transmembrane region" description="Helical" evidence="5">
    <location>
        <begin position="89"/>
        <end position="110"/>
    </location>
</feature>
<sequence length="232" mass="26881">MLREINLYSNNSKLFNIHPMEKILLISISLICCSYTENIYLIALNILLFFILNKIAENPWRIIKKFILISLLFSISTAITMLWQGQALISIVLIILRGINGAITLSFLSLTTPINQIVALISIYESLRDIADIIKAMERFIILLEEDFSITFKAMKSRGGFGSFRKSLNDYGKAFGIILKNIFSRWKEISLYLQNRCYKGKFNYSFDFKINKKRILSIIAYFLSFIILIYLP</sequence>
<evidence type="ECO:0000256" key="2">
    <source>
        <dbReference type="ARBA" id="ARBA00022692"/>
    </source>
</evidence>
<dbReference type="RefSeq" id="WP_207729452.1">
    <property type="nucleotide sequence ID" value="NZ_JACSQZ010000028.1"/>
</dbReference>
<evidence type="ECO:0000256" key="1">
    <source>
        <dbReference type="ARBA" id="ARBA00004141"/>
    </source>
</evidence>
<name>A0ABR8Q4C8_9CLOT</name>
<keyword evidence="3 5" id="KW-1133">Transmembrane helix</keyword>
<keyword evidence="7" id="KW-1185">Reference proteome</keyword>
<evidence type="ECO:0000313" key="6">
    <source>
        <dbReference type="EMBL" id="MBD7915267.1"/>
    </source>
</evidence>
<dbReference type="InterPro" id="IPR003339">
    <property type="entry name" value="ABC/ECF_trnsptr_transmembrane"/>
</dbReference>
<evidence type="ECO:0000256" key="5">
    <source>
        <dbReference type="SAM" id="Phobius"/>
    </source>
</evidence>
<dbReference type="CDD" id="cd16914">
    <property type="entry name" value="EcfT"/>
    <property type="match status" value="1"/>
</dbReference>
<dbReference type="Proteomes" id="UP000640335">
    <property type="component" value="Unassembled WGS sequence"/>
</dbReference>
<dbReference type="Pfam" id="PF02361">
    <property type="entry name" value="CbiQ"/>
    <property type="match status" value="1"/>
</dbReference>
<dbReference type="InterPro" id="IPR052770">
    <property type="entry name" value="Cobalt_transport_CbiQ"/>
</dbReference>
<proteinExistence type="predicted"/>
<feature type="transmembrane region" description="Helical" evidence="5">
    <location>
        <begin position="215"/>
        <end position="231"/>
    </location>
</feature>
<comment type="caution">
    <text evidence="6">The sequence shown here is derived from an EMBL/GenBank/DDBJ whole genome shotgun (WGS) entry which is preliminary data.</text>
</comment>
<evidence type="ECO:0000313" key="7">
    <source>
        <dbReference type="Proteomes" id="UP000640335"/>
    </source>
</evidence>
<gene>
    <name evidence="6" type="ORF">H9660_08920</name>
</gene>